<dbReference type="InterPro" id="IPR027417">
    <property type="entry name" value="P-loop_NTPase"/>
</dbReference>
<keyword evidence="1" id="KW-0547">Nucleotide-binding</keyword>
<dbReference type="InterPro" id="IPR006500">
    <property type="entry name" value="Helicase_put_C_phage/plasmid"/>
</dbReference>
<evidence type="ECO:0000256" key="2">
    <source>
        <dbReference type="ARBA" id="ARBA00022840"/>
    </source>
</evidence>
<proteinExistence type="predicted"/>
<feature type="domain" description="SF3 helicase" evidence="3">
    <location>
        <begin position="1"/>
        <end position="133"/>
    </location>
</feature>
<dbReference type="NCBIfam" id="TIGR01613">
    <property type="entry name" value="primase_Cterm"/>
    <property type="match status" value="1"/>
</dbReference>
<dbReference type="EMBL" id="BART01006339">
    <property type="protein sequence ID" value="GAG61763.1"/>
    <property type="molecule type" value="Genomic_DNA"/>
</dbReference>
<sequence length="257" mass="30083">MNFYGTGGNGKKIWTKMLEHMLGAKNVANKSIDSLIRFRFTSALLYGKLANICGELTSSVLTDTDMLKSLSGGDSIQAEFKGKDGFDFENRAKIITACNSIPYCKDMTDGWYQRQYIIPFLEKFRHTKQEDTELLDKLLIQKEMEGLLVWSLVGMHRLLNNKRFSYPVDKEERYLTYRENAKYFVRKFYVKTSEFNDTLKSDEIYENYTKWCIKNSVPVDSRNALGRALTYAKMTFERTLEEGKHEYTDIRRYIKKV</sequence>
<name>X0ZN02_9ZZZZ</name>
<protein>
    <recommendedName>
        <fullName evidence="3">SF3 helicase domain-containing protein</fullName>
    </recommendedName>
</protein>
<comment type="caution">
    <text evidence="4">The sequence shown here is derived from an EMBL/GenBank/DDBJ whole genome shotgun (WGS) entry which is preliminary data.</text>
</comment>
<dbReference type="AlphaFoldDB" id="X0ZN02"/>
<dbReference type="Pfam" id="PF19263">
    <property type="entry name" value="DUF5906"/>
    <property type="match status" value="1"/>
</dbReference>
<gene>
    <name evidence="4" type="ORF">S01H4_14457</name>
</gene>
<dbReference type="PROSITE" id="PS51206">
    <property type="entry name" value="SF3_HELICASE_1"/>
    <property type="match status" value="1"/>
</dbReference>
<dbReference type="GO" id="GO:0005524">
    <property type="term" value="F:ATP binding"/>
    <property type="evidence" value="ECO:0007669"/>
    <property type="project" value="UniProtKB-KW"/>
</dbReference>
<dbReference type="InterPro" id="IPR045455">
    <property type="entry name" value="NrS-1_pol-like_helicase"/>
</dbReference>
<organism evidence="4">
    <name type="scientific">marine sediment metagenome</name>
    <dbReference type="NCBI Taxonomy" id="412755"/>
    <lineage>
        <taxon>unclassified sequences</taxon>
        <taxon>metagenomes</taxon>
        <taxon>ecological metagenomes</taxon>
    </lineage>
</organism>
<evidence type="ECO:0000256" key="1">
    <source>
        <dbReference type="ARBA" id="ARBA00022741"/>
    </source>
</evidence>
<dbReference type="SUPFAM" id="SSF52540">
    <property type="entry name" value="P-loop containing nucleoside triphosphate hydrolases"/>
    <property type="match status" value="1"/>
</dbReference>
<keyword evidence="2" id="KW-0067">ATP-binding</keyword>
<dbReference type="InterPro" id="IPR014015">
    <property type="entry name" value="Helicase_SF3_DNA-vir"/>
</dbReference>
<dbReference type="Gene3D" id="3.40.50.300">
    <property type="entry name" value="P-loop containing nucleotide triphosphate hydrolases"/>
    <property type="match status" value="1"/>
</dbReference>
<reference evidence="4" key="1">
    <citation type="journal article" date="2014" name="Front. Microbiol.">
        <title>High frequency of phylogenetically diverse reductive dehalogenase-homologous genes in deep subseafloor sedimentary metagenomes.</title>
        <authorList>
            <person name="Kawai M."/>
            <person name="Futagami T."/>
            <person name="Toyoda A."/>
            <person name="Takaki Y."/>
            <person name="Nishi S."/>
            <person name="Hori S."/>
            <person name="Arai W."/>
            <person name="Tsubouchi T."/>
            <person name="Morono Y."/>
            <person name="Uchiyama I."/>
            <person name="Ito T."/>
            <person name="Fujiyama A."/>
            <person name="Inagaki F."/>
            <person name="Takami H."/>
        </authorList>
    </citation>
    <scope>NUCLEOTIDE SEQUENCE</scope>
    <source>
        <strain evidence="4">Expedition CK06-06</strain>
    </source>
</reference>
<evidence type="ECO:0000313" key="4">
    <source>
        <dbReference type="EMBL" id="GAG61763.1"/>
    </source>
</evidence>
<evidence type="ECO:0000259" key="3">
    <source>
        <dbReference type="PROSITE" id="PS51206"/>
    </source>
</evidence>
<accession>X0ZN02</accession>